<evidence type="ECO:0000313" key="2">
    <source>
        <dbReference type="Ensembl" id="ENSRFEP00010003671.1"/>
    </source>
</evidence>
<dbReference type="OMA" id="QRASTHH"/>
<dbReference type="InParanoid" id="A0A671DRX9"/>
<feature type="compositionally biased region" description="Basic residues" evidence="1">
    <location>
        <begin position="136"/>
        <end position="146"/>
    </location>
</feature>
<reference evidence="2 3" key="2">
    <citation type="journal article" date="2018" name="Annu Rev Anim Biosci">
        <title>Bat Biology, Genomes, and the Bat1K Project: To Generate Chromosome-Level Genomes for All Living Bat Species.</title>
        <authorList>
            <person name="Teeling E.C."/>
            <person name="Vernes S.C."/>
            <person name="Davalos L.M."/>
            <person name="Ray D.A."/>
            <person name="Gilbert M.T.P."/>
            <person name="Myers E."/>
        </authorList>
    </citation>
    <scope>NUCLEOTIDE SEQUENCE</scope>
</reference>
<evidence type="ECO:0000313" key="3">
    <source>
        <dbReference type="Proteomes" id="UP000472240"/>
    </source>
</evidence>
<dbReference type="InterPro" id="IPR051291">
    <property type="entry name" value="CIMAP"/>
</dbReference>
<feature type="compositionally biased region" description="Basic and acidic residues" evidence="1">
    <location>
        <begin position="147"/>
        <end position="159"/>
    </location>
</feature>
<proteinExistence type="predicted"/>
<evidence type="ECO:0000256" key="1">
    <source>
        <dbReference type="SAM" id="MobiDB-lite"/>
    </source>
</evidence>
<keyword evidence="3" id="KW-1185">Reference proteome</keyword>
<dbReference type="Proteomes" id="UP000472240">
    <property type="component" value="Chromosome 10"/>
</dbReference>
<protein>
    <submittedName>
        <fullName evidence="2">Outer dense fiber of sperm tails 3B</fullName>
    </submittedName>
</protein>
<feature type="region of interest" description="Disordered" evidence="1">
    <location>
        <begin position="103"/>
        <end position="205"/>
    </location>
</feature>
<name>A0A671DRX9_RHIFE</name>
<feature type="compositionally biased region" description="Basic and acidic residues" evidence="1">
    <location>
        <begin position="192"/>
        <end position="205"/>
    </location>
</feature>
<reference evidence="2 3" key="1">
    <citation type="journal article" date="2015" name="Annu Rev Anim Biosci">
        <title>The Genome 10K Project: a way forward.</title>
        <authorList>
            <person name="Koepfli K.P."/>
            <person name="Paten B."/>
            <person name="O'Brien S.J."/>
            <person name="Koepfli K.P."/>
            <person name="Paten B."/>
            <person name="Antunes A."/>
            <person name="Belov K."/>
            <person name="Bustamante C."/>
            <person name="Castoe T.A."/>
            <person name="Clawson H."/>
            <person name="Crawford A.J."/>
            <person name="Diekhans M."/>
            <person name="Distel D."/>
            <person name="Durbin R."/>
            <person name="Earl D."/>
            <person name="Fujita M.K."/>
            <person name="Gamble T."/>
            <person name="Georges A."/>
            <person name="Gemmell N."/>
            <person name="Gilbert M.T."/>
            <person name="Graves J.M."/>
            <person name="Green R.E."/>
            <person name="Hickey G."/>
            <person name="Jarvis E.D."/>
            <person name="Johnson W."/>
            <person name="Komissarov A."/>
            <person name="Korf I."/>
            <person name="Kuhn R."/>
            <person name="Larkin D.M."/>
            <person name="Lewin H."/>
            <person name="Lopez J.V."/>
            <person name="Ma J."/>
            <person name="Marques-Bonet T."/>
            <person name="Miller W."/>
            <person name="Murphy R."/>
            <person name="Pevzner P."/>
            <person name="Shapiro B."/>
            <person name="Steiner C."/>
            <person name="Tamazian G."/>
            <person name="Venkatesh B."/>
            <person name="Wang J."/>
            <person name="Wayne R."/>
            <person name="Wiley E."/>
            <person name="Yang H."/>
            <person name="Zhang G."/>
            <person name="Haussler D."/>
            <person name="Ryder O."/>
            <person name="O'Brien S.J."/>
        </authorList>
    </citation>
    <scope>NUCLEOTIDE SEQUENCE</scope>
</reference>
<gene>
    <name evidence="2" type="primary">CIMAP1B</name>
</gene>
<reference evidence="2" key="4">
    <citation type="submission" date="2025-08" db="UniProtKB">
        <authorList>
            <consortium name="Ensembl"/>
        </authorList>
    </citation>
    <scope>IDENTIFICATION</scope>
</reference>
<dbReference type="PANTHER" id="PTHR21580:SF19">
    <property type="entry name" value="OUTER DENSE FIBER PROTEIN 3B"/>
    <property type="match status" value="1"/>
</dbReference>
<dbReference type="GO" id="GO:0005856">
    <property type="term" value="C:cytoskeleton"/>
    <property type="evidence" value="ECO:0007669"/>
    <property type="project" value="TreeGrafter"/>
</dbReference>
<accession>A0A671DRX9</accession>
<feature type="region of interest" description="Disordered" evidence="1">
    <location>
        <begin position="256"/>
        <end position="280"/>
    </location>
</feature>
<organism evidence="2 3">
    <name type="scientific">Rhinolophus ferrumequinum</name>
    <name type="common">Greater horseshoe bat</name>
    <dbReference type="NCBI Taxonomy" id="59479"/>
    <lineage>
        <taxon>Eukaryota</taxon>
        <taxon>Metazoa</taxon>
        <taxon>Chordata</taxon>
        <taxon>Craniata</taxon>
        <taxon>Vertebrata</taxon>
        <taxon>Euteleostomi</taxon>
        <taxon>Mammalia</taxon>
        <taxon>Eutheria</taxon>
        <taxon>Laurasiatheria</taxon>
        <taxon>Chiroptera</taxon>
        <taxon>Yinpterochiroptera</taxon>
        <taxon>Rhinolophoidea</taxon>
        <taxon>Rhinolophidae</taxon>
        <taxon>Rhinolophinae</taxon>
        <taxon>Rhinolophus</taxon>
    </lineage>
</organism>
<sequence length="280" mass="30341">MGSDVWVGPWRPHRPRGPIAALYGGPGPKYKLPTNTGYFLHDPSRPRAPAFTFGVRLPTQQTSCGPGPSHLVPARMTVRGPDGTPAYSIYGRPRHAAPCLTPGPGPYPIPAHTSGSPHRQVLPRASRKRDIPQRASAHHRLPKLGHPRGESDPRSRDLHSALATGPARHRQSLCPNLLHLRPQRGGQLHRGPKQDPRSLRLPRGEPWDLQVSGTSVHDAGAYFAPPRQHPESRACSLQRGPAPEASRLELRYPALGLPGPDGDRRGSLSRGAGAALQMFA</sequence>
<reference evidence="2" key="5">
    <citation type="submission" date="2025-09" db="UniProtKB">
        <authorList>
            <consortium name="Ensembl"/>
        </authorList>
    </citation>
    <scope>IDENTIFICATION</scope>
</reference>
<dbReference type="GeneTree" id="ENSGT00940000161995"/>
<dbReference type="PANTHER" id="PTHR21580">
    <property type="entry name" value="SHIPPO-1-RELATED"/>
    <property type="match status" value="1"/>
</dbReference>
<reference evidence="3" key="3">
    <citation type="submission" date="2018-12" db="EMBL/GenBank/DDBJ databases">
        <title>G10K-VGP greater horseshoe bat female genome, primary haplotype.</title>
        <authorList>
            <person name="Teeling E."/>
            <person name="Myers G."/>
            <person name="Vernes S."/>
            <person name="Pippel M."/>
            <person name="Winkler S."/>
            <person name="Fedrigo O."/>
            <person name="Rhie A."/>
            <person name="Koren S."/>
            <person name="Phillippy A."/>
            <person name="Lewin H."/>
            <person name="Damas J."/>
            <person name="Howe K."/>
            <person name="Mountcastle J."/>
            <person name="Jarvis E.D."/>
        </authorList>
    </citation>
    <scope>NUCLEOTIDE SEQUENCE [LARGE SCALE GENOMIC DNA]</scope>
</reference>
<dbReference type="AlphaFoldDB" id="A0A671DRX9"/>
<dbReference type="Ensembl" id="ENSRFET00010004023.1">
    <property type="protein sequence ID" value="ENSRFEP00010003671.1"/>
    <property type="gene ID" value="ENSRFEG00010002538.1"/>
</dbReference>